<evidence type="ECO:0000313" key="2">
    <source>
        <dbReference type="Proteomes" id="UP000032483"/>
    </source>
</evidence>
<organism evidence="1 2">
    <name type="scientific">Ruthenibacterium lactatiformans</name>
    <dbReference type="NCBI Taxonomy" id="1550024"/>
    <lineage>
        <taxon>Bacteria</taxon>
        <taxon>Bacillati</taxon>
        <taxon>Bacillota</taxon>
        <taxon>Clostridia</taxon>
        <taxon>Eubacteriales</taxon>
        <taxon>Oscillospiraceae</taxon>
        <taxon>Ruthenibacterium</taxon>
    </lineage>
</organism>
<name>A0A0D8IX72_9FIRM</name>
<keyword evidence="2" id="KW-1185">Reference proteome</keyword>
<dbReference type="EMBL" id="JXXK01000020">
    <property type="protein sequence ID" value="KJF39262.1"/>
    <property type="molecule type" value="Genomic_DNA"/>
</dbReference>
<dbReference type="AlphaFoldDB" id="A0A0D8IX72"/>
<dbReference type="Proteomes" id="UP000032483">
    <property type="component" value="Unassembled WGS sequence"/>
</dbReference>
<sequence>MSERVMKMDRNDKSILIRALHAQYREKKASGKPYAEIGQLILRIDATDPGRLRLGDAEYLLARNALNDLRNQRIASGGYTDAADAALANLLRAKVPFHLFGHTR</sequence>
<evidence type="ECO:0000313" key="1">
    <source>
        <dbReference type="EMBL" id="KJF39262.1"/>
    </source>
</evidence>
<protein>
    <submittedName>
        <fullName evidence="1">Uncharacterized protein</fullName>
    </submittedName>
</protein>
<gene>
    <name evidence="1" type="ORF">TQ39_13120</name>
</gene>
<dbReference type="RefSeq" id="WP_050005835.1">
    <property type="nucleotide sequence ID" value="NZ_JXXK01000020.1"/>
</dbReference>
<proteinExistence type="predicted"/>
<accession>A0A0D8IX72</accession>
<dbReference type="GeneID" id="42857513"/>
<comment type="caution">
    <text evidence="1">The sequence shown here is derived from an EMBL/GenBank/DDBJ whole genome shotgun (WGS) entry which is preliminary data.</text>
</comment>
<reference evidence="1" key="1">
    <citation type="submission" date="2015-02" db="EMBL/GenBank/DDBJ databases">
        <title>A novel member of the family Ruminococcaceae isolated from human feces.</title>
        <authorList>
            <person name="Shkoporov A.N."/>
            <person name="Chaplin A.V."/>
            <person name="Motuzova O.V."/>
            <person name="Kafarskaia L.I."/>
            <person name="Khokhlova E.V."/>
            <person name="Efimov B.A."/>
        </authorList>
    </citation>
    <scope>NUCLEOTIDE SEQUENCE [LARGE SCALE GENOMIC DNA]</scope>
    <source>
        <strain evidence="1">585-1</strain>
    </source>
</reference>